<proteinExistence type="predicted"/>
<sequence length="557" mass="59829">MTDGYFIGLGDKTTCGGKVLDGDDRVNFFGLLHAREGDRVSCGKDGKIYRIVGGISHMESHGKLMAGTLDSFSDCPCRARLIPSVFTASYQNEKSTPQSARRAAQPGSSTVTNPSVAPRQSSFAPSSHPAPTAFNRVEAQEPGFYVAPKSMTREALEATLFPMRDSAVMSKFQALNPNLGEIKAGSMIVLGDPNNTSCTYQEAQLMQAAQQVKASLDPLTPEQADFMHRHGAEIASFTGPTSTWLGVSAVVMETHLTKLRDTLQAIERLHQQSYRQHGHLKSPQFFADRKHLLAKLDAHLFSSTRLRGQTTFGDHPKLKTALGISNRSLVHHWDKAGAPGQIPGYATHVDATSRAAKYMKTGGYIGIGIGGVSSLLAIEQVCNGDSEAACEKVKFTEGGKFGISTLGGGAGGWAGQVASGPICLALGVSTGIGGVVCVAAIVGIGAWGGVRLSVAWVVNTWGIKFTKLYSHDQYRHVVSLDCDHFYGWSWSARSCGSRIQPVPKPPSPGRHKRGLEEQPLYLYLGHEPGEAGFDLVPLGDSKNRTDDHNTKVITSHR</sequence>
<protein>
    <recommendedName>
        <fullName evidence="3">PAAR domain-containing protein</fullName>
    </recommendedName>
</protein>
<gene>
    <name evidence="2" type="ORF">PS652_01847</name>
</gene>
<evidence type="ECO:0000256" key="1">
    <source>
        <dbReference type="SAM" id="MobiDB-lite"/>
    </source>
</evidence>
<evidence type="ECO:0000313" key="2">
    <source>
        <dbReference type="EMBL" id="VVM72472.1"/>
    </source>
</evidence>
<accession>A0A5E6RX95</accession>
<dbReference type="CDD" id="cd14744">
    <property type="entry name" value="PAAR_CT_2"/>
    <property type="match status" value="1"/>
</dbReference>
<feature type="compositionally biased region" description="Polar residues" evidence="1">
    <location>
        <begin position="106"/>
        <end position="125"/>
    </location>
</feature>
<dbReference type="EMBL" id="CABVHG010000009">
    <property type="protein sequence ID" value="VVM72472.1"/>
    <property type="molecule type" value="Genomic_DNA"/>
</dbReference>
<dbReference type="AlphaFoldDB" id="A0A5E6RX95"/>
<reference evidence="2" key="1">
    <citation type="submission" date="2019-09" db="EMBL/GenBank/DDBJ databases">
        <authorList>
            <person name="Chandra G."/>
            <person name="Truman W A."/>
        </authorList>
    </citation>
    <scope>NUCLEOTIDE SEQUENCE [LARGE SCALE GENOMIC DNA]</scope>
    <source>
        <strain evidence="2">PS652</strain>
    </source>
</reference>
<feature type="region of interest" description="Disordered" evidence="1">
    <location>
        <begin position="538"/>
        <end position="557"/>
    </location>
</feature>
<feature type="region of interest" description="Disordered" evidence="1">
    <location>
        <begin position="92"/>
        <end position="131"/>
    </location>
</feature>
<dbReference type="Pfam" id="PF05488">
    <property type="entry name" value="PAAR_motif"/>
    <property type="match status" value="1"/>
</dbReference>
<organism evidence="2">
    <name type="scientific">Pseudomonas fluorescens</name>
    <dbReference type="NCBI Taxonomy" id="294"/>
    <lineage>
        <taxon>Bacteria</taxon>
        <taxon>Pseudomonadati</taxon>
        <taxon>Pseudomonadota</taxon>
        <taxon>Gammaproteobacteria</taxon>
        <taxon>Pseudomonadales</taxon>
        <taxon>Pseudomonadaceae</taxon>
        <taxon>Pseudomonas</taxon>
    </lineage>
</organism>
<evidence type="ECO:0008006" key="3">
    <source>
        <dbReference type="Google" id="ProtNLM"/>
    </source>
</evidence>
<feature type="compositionally biased region" description="Basic and acidic residues" evidence="1">
    <location>
        <begin position="541"/>
        <end position="550"/>
    </location>
</feature>
<dbReference type="InterPro" id="IPR008727">
    <property type="entry name" value="PAAR_motif"/>
</dbReference>
<name>A0A5E6RX95_PSEFL</name>